<keyword evidence="7" id="KW-0479">Metal-binding</keyword>
<accession>A0A0J6FDX2</accession>
<dbReference type="GO" id="GO:0046165">
    <property type="term" value="P:alcohol biosynthetic process"/>
    <property type="evidence" value="ECO:0007669"/>
    <property type="project" value="UniProtKB-ARBA"/>
</dbReference>
<dbReference type="PANTHER" id="PTHR11525:SF0">
    <property type="entry name" value="FARNESYL PYROPHOSPHATE SYNTHASE"/>
    <property type="match status" value="1"/>
</dbReference>
<dbReference type="InterPro" id="IPR008949">
    <property type="entry name" value="Isoprenoid_synthase_dom_sf"/>
</dbReference>
<evidence type="ECO:0000256" key="1">
    <source>
        <dbReference type="ARBA" id="ARBA00001946"/>
    </source>
</evidence>
<dbReference type="PANTHER" id="PTHR11525">
    <property type="entry name" value="FARNESYL-PYROPHOSPHATE SYNTHETASE"/>
    <property type="match status" value="1"/>
</dbReference>
<evidence type="ECO:0000256" key="7">
    <source>
        <dbReference type="ARBA" id="ARBA00022723"/>
    </source>
</evidence>
<dbReference type="PROSITE" id="PS00723">
    <property type="entry name" value="POLYPRENYL_SYNTHASE_1"/>
    <property type="match status" value="1"/>
</dbReference>
<dbReference type="Gene3D" id="1.10.600.10">
    <property type="entry name" value="Farnesyl Diphosphate Synthase"/>
    <property type="match status" value="1"/>
</dbReference>
<comment type="pathway">
    <text evidence="3">Isoprenoid biosynthesis; farnesyl diphosphate biosynthesis; farnesyl diphosphate from geranyl diphosphate and isopentenyl diphosphate: step 1/1.</text>
</comment>
<dbReference type="OrthoDB" id="10257492at2759"/>
<dbReference type="Proteomes" id="UP000054567">
    <property type="component" value="Unassembled WGS sequence"/>
</dbReference>
<dbReference type="SFLD" id="SFLDS00005">
    <property type="entry name" value="Isoprenoid_Synthase_Type_I"/>
    <property type="match status" value="1"/>
</dbReference>
<dbReference type="InterPro" id="IPR000092">
    <property type="entry name" value="Polyprenyl_synt"/>
</dbReference>
<reference evidence="11 12" key="1">
    <citation type="submission" date="2007-06" db="EMBL/GenBank/DDBJ databases">
        <title>The Genome Sequence of Coccidioides posadasii RMSCC_3488.</title>
        <authorList>
            <consortium name="Coccidioides Genome Resources Consortium"/>
            <consortium name="The Broad Institute Genome Sequencing Platform"/>
            <person name="Henn M.R."/>
            <person name="Sykes S."/>
            <person name="Young S."/>
            <person name="Jaffe D."/>
            <person name="Berlin A."/>
            <person name="Alvarez P."/>
            <person name="Butler J."/>
            <person name="Gnerre S."/>
            <person name="Grabherr M."/>
            <person name="Mauceli E."/>
            <person name="Brockman W."/>
            <person name="Kodira C."/>
            <person name="Alvarado L."/>
            <person name="Zeng Q."/>
            <person name="Crawford M."/>
            <person name="Antoine C."/>
            <person name="Devon K."/>
            <person name="Galgiani J."/>
            <person name="Orsborn K."/>
            <person name="Lewis M.L."/>
            <person name="Nusbaum C."/>
            <person name="Galagan J."/>
            <person name="Birren B."/>
        </authorList>
    </citation>
    <scope>NUCLEOTIDE SEQUENCE [LARGE SCALE GENOMIC DNA]</scope>
    <source>
        <strain evidence="11 12">RMSCC 3488</strain>
    </source>
</reference>
<evidence type="ECO:0000256" key="8">
    <source>
        <dbReference type="ARBA" id="ARBA00022842"/>
    </source>
</evidence>
<evidence type="ECO:0000256" key="6">
    <source>
        <dbReference type="ARBA" id="ARBA00022679"/>
    </source>
</evidence>
<dbReference type="GO" id="GO:0046872">
    <property type="term" value="F:metal ion binding"/>
    <property type="evidence" value="ECO:0007669"/>
    <property type="project" value="UniProtKB-KW"/>
</dbReference>
<evidence type="ECO:0000256" key="10">
    <source>
        <dbReference type="RuleBase" id="RU004466"/>
    </source>
</evidence>
<dbReference type="SUPFAM" id="SSF48576">
    <property type="entry name" value="Terpenoid synthases"/>
    <property type="match status" value="1"/>
</dbReference>
<dbReference type="CDD" id="cd00685">
    <property type="entry name" value="Trans_IPPS_HT"/>
    <property type="match status" value="1"/>
</dbReference>
<protein>
    <submittedName>
        <fullName evidence="11">Farnesyl pyrophosphate synthetase</fullName>
    </submittedName>
</protein>
<comment type="pathway">
    <text evidence="2">Isoprenoid biosynthesis; geranyl diphosphate biosynthesis; geranyl diphosphate from dimethylallyl diphosphate and isopentenyl diphosphate: step 1/1.</text>
</comment>
<dbReference type="FunFam" id="1.10.600.10:FF:000006">
    <property type="entry name" value="Farnesyl pyrophosphate synthase"/>
    <property type="match status" value="1"/>
</dbReference>
<keyword evidence="5" id="KW-0444">Lipid biosynthesis</keyword>
<comment type="cofactor">
    <cofactor evidence="1">
        <name>Mg(2+)</name>
        <dbReference type="ChEBI" id="CHEBI:18420"/>
    </cofactor>
</comment>
<reference evidence="12" key="2">
    <citation type="journal article" date="2009" name="Genome Res.">
        <title>Comparative genomic analyses of the human fungal pathogens Coccidioides and their relatives.</title>
        <authorList>
            <person name="Sharpton T.J."/>
            <person name="Stajich J.E."/>
            <person name="Rounsley S.D."/>
            <person name="Gardner M.J."/>
            <person name="Wortman J.R."/>
            <person name="Jordar V.S."/>
            <person name="Maiti R."/>
            <person name="Kodira C.D."/>
            <person name="Neafsey D.E."/>
            <person name="Zeng Q."/>
            <person name="Hung C.-Y."/>
            <person name="McMahan C."/>
            <person name="Muszewska A."/>
            <person name="Grynberg M."/>
            <person name="Mandel M.A."/>
            <person name="Kellner E.M."/>
            <person name="Barker B.M."/>
            <person name="Galgiani J.N."/>
            <person name="Orbach M.J."/>
            <person name="Kirkland T.N."/>
            <person name="Cole G.T."/>
            <person name="Henn M.R."/>
            <person name="Birren B.W."/>
            <person name="Taylor J.W."/>
        </authorList>
    </citation>
    <scope>NUCLEOTIDE SEQUENCE [LARGE SCALE GENOMIC DNA]</scope>
    <source>
        <strain evidence="12">RMSCC 3488</strain>
    </source>
</reference>
<keyword evidence="8" id="KW-0460">Magnesium</keyword>
<evidence type="ECO:0000313" key="12">
    <source>
        <dbReference type="Proteomes" id="UP000054567"/>
    </source>
</evidence>
<dbReference type="GO" id="GO:0004337">
    <property type="term" value="F:(2E,6E)-farnesyl diphosphate synthase activity"/>
    <property type="evidence" value="ECO:0007669"/>
    <property type="project" value="TreeGrafter"/>
</dbReference>
<dbReference type="GO" id="GO:0045337">
    <property type="term" value="P:farnesyl diphosphate biosynthetic process"/>
    <property type="evidence" value="ECO:0007669"/>
    <property type="project" value="TreeGrafter"/>
</dbReference>
<name>A0A0J6FDX2_COCPO</name>
<keyword evidence="6 10" id="KW-0808">Transferase</keyword>
<keyword evidence="9" id="KW-0443">Lipid metabolism</keyword>
<dbReference type="GO" id="GO:0004161">
    <property type="term" value="F:dimethylallyltranstransferase activity"/>
    <property type="evidence" value="ECO:0007669"/>
    <property type="project" value="TreeGrafter"/>
</dbReference>
<evidence type="ECO:0000256" key="2">
    <source>
        <dbReference type="ARBA" id="ARBA00004932"/>
    </source>
</evidence>
<comment type="similarity">
    <text evidence="4 10">Belongs to the FPP/GGPP synthase family.</text>
</comment>
<dbReference type="InterPro" id="IPR033749">
    <property type="entry name" value="Polyprenyl_synt_CS"/>
</dbReference>
<dbReference type="Pfam" id="PF00348">
    <property type="entry name" value="polyprenyl_synt"/>
    <property type="match status" value="1"/>
</dbReference>
<dbReference type="InterPro" id="IPR039702">
    <property type="entry name" value="FPS1-like"/>
</dbReference>
<evidence type="ECO:0000256" key="4">
    <source>
        <dbReference type="ARBA" id="ARBA00006706"/>
    </source>
</evidence>
<dbReference type="GO" id="GO:0005737">
    <property type="term" value="C:cytoplasm"/>
    <property type="evidence" value="ECO:0007669"/>
    <property type="project" value="TreeGrafter"/>
</dbReference>
<dbReference type="EMBL" id="DS268110">
    <property type="protein sequence ID" value="KMM67485.1"/>
    <property type="molecule type" value="Genomic_DNA"/>
</dbReference>
<gene>
    <name evidence="11" type="ORF">CPAG_03819</name>
</gene>
<dbReference type="AlphaFoldDB" id="A0A0J6FDX2"/>
<organism evidence="11 12">
    <name type="scientific">Coccidioides posadasii RMSCC 3488</name>
    <dbReference type="NCBI Taxonomy" id="454284"/>
    <lineage>
        <taxon>Eukaryota</taxon>
        <taxon>Fungi</taxon>
        <taxon>Dikarya</taxon>
        <taxon>Ascomycota</taxon>
        <taxon>Pezizomycotina</taxon>
        <taxon>Eurotiomycetes</taxon>
        <taxon>Eurotiomycetidae</taxon>
        <taxon>Onygenales</taxon>
        <taxon>Onygenaceae</taxon>
        <taxon>Coccidioides</taxon>
    </lineage>
</organism>
<evidence type="ECO:0000313" key="11">
    <source>
        <dbReference type="EMBL" id="KMM67485.1"/>
    </source>
</evidence>
<evidence type="ECO:0000256" key="9">
    <source>
        <dbReference type="ARBA" id="ARBA00023098"/>
    </source>
</evidence>
<proteinExistence type="inferred from homology"/>
<dbReference type="GO" id="GO:0043386">
    <property type="term" value="P:mycotoxin biosynthetic process"/>
    <property type="evidence" value="ECO:0007669"/>
    <property type="project" value="UniProtKB-ARBA"/>
</dbReference>
<evidence type="ECO:0000256" key="3">
    <source>
        <dbReference type="ARBA" id="ARBA00005035"/>
    </source>
</evidence>
<dbReference type="VEuPathDB" id="FungiDB:CPAG_03819"/>
<sequence>MAAKTSRADFEAVFPSLVQDLTEHAQQYGVPATALEWFQRSLNANTPGGKLNRGLSVPDSALHLLNQPLTDKQFKDLCTLGWLTELLQAFFLVSDDMMDTSITRRGEPCWYRREGVGMIAINDSFMLESSIYVLLKKHFRSHPAYVDFIELFHEITHQTELGQLCDLLTAPEDHVDLNNFSMNKFTFIVIYKTAYYSFYLPVALALHYLQLATPKNLKQAHDILIPLGEYFQAQDDFLDVFGKPEQIGKIGTDIQDNKCSWVINQALLRCSPEQRKVLDESYGRKDKALEAKVKVVFNELDMIKVYRDFEEDQVTKIRGLIAALDESEGLKKGVFESFLAKIYKRDK</sequence>
<evidence type="ECO:0000256" key="5">
    <source>
        <dbReference type="ARBA" id="ARBA00022516"/>
    </source>
</evidence>
<reference evidence="12" key="3">
    <citation type="journal article" date="2010" name="Genome Res.">
        <title>Population genomic sequencing of Coccidioides fungi reveals recent hybridization and transposon control.</title>
        <authorList>
            <person name="Neafsey D.E."/>
            <person name="Barker B.M."/>
            <person name="Sharpton T.J."/>
            <person name="Stajich J.E."/>
            <person name="Park D.J."/>
            <person name="Whiston E."/>
            <person name="Hung C.-Y."/>
            <person name="McMahan C."/>
            <person name="White J."/>
            <person name="Sykes S."/>
            <person name="Heiman D."/>
            <person name="Young S."/>
            <person name="Zeng Q."/>
            <person name="Abouelleil A."/>
            <person name="Aftuck L."/>
            <person name="Bessette D."/>
            <person name="Brown A."/>
            <person name="FitzGerald M."/>
            <person name="Lui A."/>
            <person name="Macdonald J.P."/>
            <person name="Priest M."/>
            <person name="Orbach M.J."/>
            <person name="Galgiani J.N."/>
            <person name="Kirkland T.N."/>
            <person name="Cole G.T."/>
            <person name="Birren B.W."/>
            <person name="Henn M.R."/>
            <person name="Taylor J.W."/>
            <person name="Rounsley S.D."/>
        </authorList>
    </citation>
    <scope>NUCLEOTIDE SEQUENCE [LARGE SCALE GENOMIC DNA]</scope>
    <source>
        <strain evidence="12">RMSCC 3488</strain>
    </source>
</reference>